<gene>
    <name evidence="2" type="ORF">MNBD_NITROSPIRAE02-738</name>
</gene>
<accession>A0A3B1CJQ3</accession>
<feature type="non-terminal residue" evidence="2">
    <location>
        <position position="1"/>
    </location>
</feature>
<proteinExistence type="predicted"/>
<protein>
    <submittedName>
        <fullName evidence="2">Uncharacterized protein</fullName>
    </submittedName>
</protein>
<organism evidence="2">
    <name type="scientific">hydrothermal vent metagenome</name>
    <dbReference type="NCBI Taxonomy" id="652676"/>
    <lineage>
        <taxon>unclassified sequences</taxon>
        <taxon>metagenomes</taxon>
        <taxon>ecological metagenomes</taxon>
    </lineage>
</organism>
<dbReference type="EMBL" id="UOGH01000164">
    <property type="protein sequence ID" value="VAX30429.1"/>
    <property type="molecule type" value="Genomic_DNA"/>
</dbReference>
<evidence type="ECO:0000256" key="1">
    <source>
        <dbReference type="SAM" id="MobiDB-lite"/>
    </source>
</evidence>
<feature type="region of interest" description="Disordered" evidence="1">
    <location>
        <begin position="1"/>
        <end position="25"/>
    </location>
</feature>
<sequence>GRSRMQKEHKQEKKVVELQKGQKAD</sequence>
<evidence type="ECO:0000313" key="2">
    <source>
        <dbReference type="EMBL" id="VAX30429.1"/>
    </source>
</evidence>
<name>A0A3B1CJQ3_9ZZZZ</name>
<reference evidence="2" key="1">
    <citation type="submission" date="2018-06" db="EMBL/GenBank/DDBJ databases">
        <authorList>
            <person name="Zhirakovskaya E."/>
        </authorList>
    </citation>
    <scope>NUCLEOTIDE SEQUENCE</scope>
</reference>
<dbReference type="AlphaFoldDB" id="A0A3B1CJQ3"/>